<dbReference type="SUPFAM" id="SSF53098">
    <property type="entry name" value="Ribonuclease H-like"/>
    <property type="match status" value="1"/>
</dbReference>
<dbReference type="SUPFAM" id="SSF56672">
    <property type="entry name" value="DNA/RNA polymerases"/>
    <property type="match status" value="1"/>
</dbReference>
<keyword evidence="3" id="KW-1185">Reference proteome</keyword>
<accession>A0ABQ5FAQ8</accession>
<feature type="domain" description="Reverse transcriptase" evidence="1">
    <location>
        <begin position="9"/>
        <end position="103"/>
    </location>
</feature>
<dbReference type="EMBL" id="BQNB010017197">
    <property type="protein sequence ID" value="GJT60400.1"/>
    <property type="molecule type" value="Genomic_DNA"/>
</dbReference>
<keyword evidence="2" id="KW-0548">Nucleotidyltransferase</keyword>
<dbReference type="InterPro" id="IPR043502">
    <property type="entry name" value="DNA/RNA_pol_sf"/>
</dbReference>
<evidence type="ECO:0000313" key="2">
    <source>
        <dbReference type="EMBL" id="GJT60400.1"/>
    </source>
</evidence>
<dbReference type="InterPro" id="IPR012337">
    <property type="entry name" value="RNaseH-like_sf"/>
</dbReference>
<reference evidence="2" key="2">
    <citation type="submission" date="2022-01" db="EMBL/GenBank/DDBJ databases">
        <authorList>
            <person name="Yamashiro T."/>
            <person name="Shiraishi A."/>
            <person name="Satake H."/>
            <person name="Nakayama K."/>
        </authorList>
    </citation>
    <scope>NUCLEOTIDE SEQUENCE</scope>
</reference>
<gene>
    <name evidence="2" type="ORF">Tco_1003933</name>
</gene>
<keyword evidence="2" id="KW-0695">RNA-directed DNA polymerase</keyword>
<evidence type="ECO:0000313" key="3">
    <source>
        <dbReference type="Proteomes" id="UP001151760"/>
    </source>
</evidence>
<organism evidence="2 3">
    <name type="scientific">Tanacetum coccineum</name>
    <dbReference type="NCBI Taxonomy" id="301880"/>
    <lineage>
        <taxon>Eukaryota</taxon>
        <taxon>Viridiplantae</taxon>
        <taxon>Streptophyta</taxon>
        <taxon>Embryophyta</taxon>
        <taxon>Tracheophyta</taxon>
        <taxon>Spermatophyta</taxon>
        <taxon>Magnoliopsida</taxon>
        <taxon>eudicotyledons</taxon>
        <taxon>Gunneridae</taxon>
        <taxon>Pentapetalae</taxon>
        <taxon>asterids</taxon>
        <taxon>campanulids</taxon>
        <taxon>Asterales</taxon>
        <taxon>Asteraceae</taxon>
        <taxon>Asteroideae</taxon>
        <taxon>Anthemideae</taxon>
        <taxon>Anthemidinae</taxon>
        <taxon>Tanacetum</taxon>
    </lineage>
</organism>
<dbReference type="PANTHER" id="PTHR48475:SF1">
    <property type="entry name" value="RNASE H TYPE-1 DOMAIN-CONTAINING PROTEIN"/>
    <property type="match status" value="1"/>
</dbReference>
<evidence type="ECO:0000259" key="1">
    <source>
        <dbReference type="Pfam" id="PF00078"/>
    </source>
</evidence>
<dbReference type="Proteomes" id="UP001151760">
    <property type="component" value="Unassembled WGS sequence"/>
</dbReference>
<dbReference type="GO" id="GO:0003964">
    <property type="term" value="F:RNA-directed DNA polymerase activity"/>
    <property type="evidence" value="ECO:0007669"/>
    <property type="project" value="UniProtKB-KW"/>
</dbReference>
<sequence>MAEGDEDKTAFFAGEGVFCYRKMPFGLKNARETYQKLVDKVFYNQIGRNLEAYVDDMVFKSTSKEEMLADIKETFDKFQSINMKLNPKKCSFGVEEGPFLGYLITKQGIRANTSISLMSLPFSKVLKSCTDKKNIQWMQEAKAALQEMKKFVEILPTLTAPIQGEVLIMYLTASTESISAALFTKRKEEQVLIYFLILLGFNKVNTASYVNTVWVKGRRVAKWTIELGEHDISFQKRGDETPKDFLIEVPPEDNRKETEGRPNTKSNKMELSYEWKLYIDRATSSDGSGAGLMLIDPEGKEYTYALCFGFEKTNNEAEYEALLVGL</sequence>
<name>A0ABQ5FAQ8_9ASTR</name>
<keyword evidence="2" id="KW-0808">Transferase</keyword>
<dbReference type="InterPro" id="IPR043128">
    <property type="entry name" value="Rev_trsase/Diguanyl_cyclase"/>
</dbReference>
<proteinExistence type="predicted"/>
<dbReference type="Gene3D" id="3.30.70.270">
    <property type="match status" value="1"/>
</dbReference>
<dbReference type="Gene3D" id="3.30.420.10">
    <property type="entry name" value="Ribonuclease H-like superfamily/Ribonuclease H"/>
    <property type="match status" value="1"/>
</dbReference>
<reference evidence="2" key="1">
    <citation type="journal article" date="2022" name="Int. J. Mol. Sci.">
        <title>Draft Genome of Tanacetum Coccineum: Genomic Comparison of Closely Related Tanacetum-Family Plants.</title>
        <authorList>
            <person name="Yamashiro T."/>
            <person name="Shiraishi A."/>
            <person name="Nakayama K."/>
            <person name="Satake H."/>
        </authorList>
    </citation>
    <scope>NUCLEOTIDE SEQUENCE</scope>
</reference>
<dbReference type="CDD" id="cd01647">
    <property type="entry name" value="RT_LTR"/>
    <property type="match status" value="1"/>
</dbReference>
<comment type="caution">
    <text evidence="2">The sequence shown here is derived from an EMBL/GenBank/DDBJ whole genome shotgun (WGS) entry which is preliminary data.</text>
</comment>
<dbReference type="InterPro" id="IPR036397">
    <property type="entry name" value="RNaseH_sf"/>
</dbReference>
<dbReference type="InterPro" id="IPR000477">
    <property type="entry name" value="RT_dom"/>
</dbReference>
<dbReference type="Pfam" id="PF00078">
    <property type="entry name" value="RVT_1"/>
    <property type="match status" value="1"/>
</dbReference>
<dbReference type="PANTHER" id="PTHR48475">
    <property type="entry name" value="RIBONUCLEASE H"/>
    <property type="match status" value="1"/>
</dbReference>
<protein>
    <submittedName>
        <fullName evidence="2">Reverse transcriptase domain-containing protein</fullName>
    </submittedName>
</protein>